<dbReference type="VEuPathDB" id="VectorBase:GBRI010602"/>
<dbReference type="EnsemblMetazoa" id="GBRI010602-RA">
    <property type="protein sequence ID" value="GBRI010602-PA"/>
    <property type="gene ID" value="GBRI010602"/>
</dbReference>
<evidence type="ECO:0000313" key="2">
    <source>
        <dbReference type="EnsemblMetazoa" id="GBRI010602-PA"/>
    </source>
</evidence>
<sequence>MAKDWCSEVESFQKSRGGDLEECSATLDGMFKFINEDYFVNPNDVKHALVYVTLSNVLFPLLFYFKNKPIAYRR</sequence>
<organism evidence="2 3">
    <name type="scientific">Glossina brevipalpis</name>
    <dbReference type="NCBI Taxonomy" id="37001"/>
    <lineage>
        <taxon>Eukaryota</taxon>
        <taxon>Metazoa</taxon>
        <taxon>Ecdysozoa</taxon>
        <taxon>Arthropoda</taxon>
        <taxon>Hexapoda</taxon>
        <taxon>Insecta</taxon>
        <taxon>Pterygota</taxon>
        <taxon>Neoptera</taxon>
        <taxon>Endopterygota</taxon>
        <taxon>Diptera</taxon>
        <taxon>Brachycera</taxon>
        <taxon>Muscomorpha</taxon>
        <taxon>Hippoboscoidea</taxon>
        <taxon>Glossinidae</taxon>
        <taxon>Glossina</taxon>
    </lineage>
</organism>
<evidence type="ECO:0000313" key="3">
    <source>
        <dbReference type="Proteomes" id="UP000091820"/>
    </source>
</evidence>
<accession>A0A1A9W8X5</accession>
<keyword evidence="3" id="KW-1185">Reference proteome</keyword>
<dbReference type="AlphaFoldDB" id="A0A1A9W8X5"/>
<proteinExistence type="predicted"/>
<reference evidence="3" key="1">
    <citation type="submission" date="2014-03" db="EMBL/GenBank/DDBJ databases">
        <authorList>
            <person name="Aksoy S."/>
            <person name="Warren W."/>
            <person name="Wilson R.K."/>
        </authorList>
    </citation>
    <scope>NUCLEOTIDE SEQUENCE [LARGE SCALE GENOMIC DNA]</scope>
    <source>
        <strain evidence="3">IAEA</strain>
    </source>
</reference>
<keyword evidence="1" id="KW-1133">Transmembrane helix</keyword>
<keyword evidence="1" id="KW-0472">Membrane</keyword>
<evidence type="ECO:0000256" key="1">
    <source>
        <dbReference type="SAM" id="Phobius"/>
    </source>
</evidence>
<dbReference type="Proteomes" id="UP000091820">
    <property type="component" value="Unassembled WGS sequence"/>
</dbReference>
<reference evidence="2" key="2">
    <citation type="submission" date="2020-05" db="UniProtKB">
        <authorList>
            <consortium name="EnsemblMetazoa"/>
        </authorList>
    </citation>
    <scope>IDENTIFICATION</scope>
    <source>
        <strain evidence="2">IAEA</strain>
    </source>
</reference>
<feature type="transmembrane region" description="Helical" evidence="1">
    <location>
        <begin position="48"/>
        <end position="65"/>
    </location>
</feature>
<name>A0A1A9W8X5_9MUSC</name>
<keyword evidence="1" id="KW-0812">Transmembrane</keyword>
<protein>
    <submittedName>
        <fullName evidence="2">Uncharacterized protein</fullName>
    </submittedName>
</protein>